<reference evidence="2" key="1">
    <citation type="submission" date="2016-10" db="EMBL/GenBank/DDBJ databases">
        <authorList>
            <person name="Varghese N."/>
            <person name="Submissions S."/>
        </authorList>
    </citation>
    <scope>NUCLEOTIDE SEQUENCE [LARGE SCALE GENOMIC DNA]</scope>
    <source>
        <strain evidence="2">BL36</strain>
    </source>
</reference>
<protein>
    <submittedName>
        <fullName evidence="1">Uncharacterized protein</fullName>
    </submittedName>
</protein>
<dbReference type="RefSeq" id="WP_092047373.1">
    <property type="nucleotide sequence ID" value="NZ_FOTK01000089.1"/>
</dbReference>
<accession>A0A1I4V763</accession>
<dbReference type="OrthoDB" id="9957788at2"/>
<dbReference type="EMBL" id="FOTK01000089">
    <property type="protein sequence ID" value="SFM97001.1"/>
    <property type="molecule type" value="Genomic_DNA"/>
</dbReference>
<sequence>MTRRLADLDQASLDCMRLVARRAGVRTNQGTLRQRTEIQIIIREAMRAVLPPEDPRRDPAYPFNQE</sequence>
<evidence type="ECO:0000313" key="2">
    <source>
        <dbReference type="Proteomes" id="UP000199048"/>
    </source>
</evidence>
<evidence type="ECO:0000313" key="1">
    <source>
        <dbReference type="EMBL" id="SFM97001.1"/>
    </source>
</evidence>
<organism evidence="1 2">
    <name type="scientific">Methylobacterium pseudosasicola</name>
    <dbReference type="NCBI Taxonomy" id="582667"/>
    <lineage>
        <taxon>Bacteria</taxon>
        <taxon>Pseudomonadati</taxon>
        <taxon>Pseudomonadota</taxon>
        <taxon>Alphaproteobacteria</taxon>
        <taxon>Hyphomicrobiales</taxon>
        <taxon>Methylobacteriaceae</taxon>
        <taxon>Methylobacterium</taxon>
    </lineage>
</organism>
<dbReference type="Proteomes" id="UP000199048">
    <property type="component" value="Unassembled WGS sequence"/>
</dbReference>
<proteinExistence type="predicted"/>
<dbReference type="STRING" id="582667.SAMN05192568_10897"/>
<dbReference type="AlphaFoldDB" id="A0A1I4V763"/>
<keyword evidence="2" id="KW-1185">Reference proteome</keyword>
<gene>
    <name evidence="1" type="ORF">SAMN05192568_10897</name>
</gene>
<name>A0A1I4V763_9HYPH</name>